<dbReference type="SUPFAM" id="SSF52733">
    <property type="entry name" value="Nicotinate mononucleotide:5,6-dimethylbenzimidazole phosphoribosyltransferase (CobT)"/>
    <property type="match status" value="1"/>
</dbReference>
<dbReference type="Proteomes" id="UP000028501">
    <property type="component" value="Chromosome"/>
</dbReference>
<name>A0A075WC49_ARCFL</name>
<accession>A0A075WC49</accession>
<evidence type="ECO:0000313" key="2">
    <source>
        <dbReference type="EMBL" id="AIG97097.1"/>
    </source>
</evidence>
<protein>
    <recommendedName>
        <fullName evidence="1">UPF0284 protein AFULGI_00002710</fullName>
    </recommendedName>
</protein>
<dbReference type="InterPro" id="IPR003200">
    <property type="entry name" value="Nict_dMeBzImd_PRibTrfase"/>
</dbReference>
<dbReference type="SMR" id="A0A075WC49"/>
<dbReference type="NCBIfam" id="TIGR00303">
    <property type="entry name" value="nicotinate mononucleotide-dependent phosphoribosyltransferase CobT"/>
    <property type="match status" value="1"/>
</dbReference>
<dbReference type="HOGENOM" id="CLU_053134_0_0_2"/>
<dbReference type="RefSeq" id="WP_010877787.1">
    <property type="nucleotide sequence ID" value="NZ_CP006577.1"/>
</dbReference>
<dbReference type="Pfam" id="PF02277">
    <property type="entry name" value="DBI_PRT"/>
    <property type="match status" value="1"/>
</dbReference>
<comment type="similarity">
    <text evidence="1">Belongs to the UPF0284 family.</text>
</comment>
<dbReference type="GO" id="GO:0008939">
    <property type="term" value="F:nicotinate-nucleotide-dimethylbenzimidazole phosphoribosyltransferase activity"/>
    <property type="evidence" value="ECO:0007669"/>
    <property type="project" value="InterPro"/>
</dbReference>
<evidence type="ECO:0000256" key="1">
    <source>
        <dbReference type="HAMAP-Rule" id="MF_01086"/>
    </source>
</evidence>
<dbReference type="EMBL" id="CP006577">
    <property type="protein sequence ID" value="AIG97097.1"/>
    <property type="molecule type" value="Genomic_DNA"/>
</dbReference>
<dbReference type="PANTHER" id="PTHR38811">
    <property type="match status" value="1"/>
</dbReference>
<dbReference type="PANTHER" id="PTHR38811:SF1">
    <property type="entry name" value="UPF0284 PROTEIN SLL1500"/>
    <property type="match status" value="1"/>
</dbReference>
<sequence>MTLKFVKGESDNLELAKGRAAFVLVIGNTKTANIEGITVAGANPELIKYTPPADAELLYHGKCLSIDGVPATPDGKPTPALITYTALRLTSIPLFVVNSGLMVPPKIPYIDLNAPVGENIAESRAMDREKVEEVLERAKIVGRQLSKLSDVLIIGESIPAGTTTAAAVLKALGLNAAVSSSMPENPVELKRKVVERAVERVESNDPIEVLSAVGDPVMVGVAGIALGSEKPVILAGGTQMVAIANLIARMGEVEAVIATTKYVASDATADLSLSPFPVIASDPMLGKSRYPGLRAYEEGFVKEGVGAGGMTSVAYARGITPEKFLEEVEKDYERIVL</sequence>
<proteinExistence type="inferred from homology"/>
<evidence type="ECO:0000313" key="3">
    <source>
        <dbReference type="Proteomes" id="UP000028501"/>
    </source>
</evidence>
<dbReference type="NCBIfam" id="NF003372">
    <property type="entry name" value="PRK04447.1-5"/>
    <property type="match status" value="1"/>
</dbReference>
<dbReference type="InterPro" id="IPR002805">
    <property type="entry name" value="Nict_dMeBzImd_PRibTrfase_arc"/>
</dbReference>
<dbReference type="KEGG" id="afg:AFULGI_00002710"/>
<dbReference type="GeneID" id="24793813"/>
<dbReference type="CDD" id="cd02439">
    <property type="entry name" value="DMB-PRT_CobT"/>
    <property type="match status" value="1"/>
</dbReference>
<gene>
    <name evidence="2" type="ORF">AFULGI_00002710</name>
</gene>
<reference evidence="2 3" key="1">
    <citation type="submission" date="2013-07" db="EMBL/GenBank/DDBJ databases">
        <title>Genome of Archaeoglobus fulgidus.</title>
        <authorList>
            <person name="Fiebig A."/>
            <person name="Birkeland N.-K."/>
        </authorList>
    </citation>
    <scope>NUCLEOTIDE SEQUENCE [LARGE SCALE GENOMIC DNA]</scope>
    <source>
        <strain evidence="2 3">DSM 8774</strain>
    </source>
</reference>
<dbReference type="InterPro" id="IPR036087">
    <property type="entry name" value="Nict_dMeBzImd_PRibTrfase_sf"/>
</dbReference>
<organism evidence="2 3">
    <name type="scientific">Archaeoglobus fulgidus DSM 8774</name>
    <dbReference type="NCBI Taxonomy" id="1344584"/>
    <lineage>
        <taxon>Archaea</taxon>
        <taxon>Methanobacteriati</taxon>
        <taxon>Methanobacteriota</taxon>
        <taxon>Archaeoglobi</taxon>
        <taxon>Archaeoglobales</taxon>
        <taxon>Archaeoglobaceae</taxon>
        <taxon>Archaeoglobus</taxon>
    </lineage>
</organism>
<dbReference type="HAMAP" id="MF_01086">
    <property type="entry name" value="UPF0284"/>
    <property type="match status" value="1"/>
</dbReference>
<dbReference type="AlphaFoldDB" id="A0A075WC49"/>
<dbReference type="Gene3D" id="3.40.50.10210">
    <property type="match status" value="1"/>
</dbReference>